<gene>
    <name evidence="1" type="ORF">RL72_00263</name>
</gene>
<comment type="caution">
    <text evidence="1">The sequence shown here is derived from an EMBL/GenBank/DDBJ whole genome shotgun (WGS) entry which is preliminary data.</text>
</comment>
<dbReference type="Proteomes" id="UP000033448">
    <property type="component" value="Unassembled WGS sequence"/>
</dbReference>
<keyword evidence="2" id="KW-1185">Reference proteome</keyword>
<reference evidence="1 2" key="1">
    <citation type="submission" date="2015-02" db="EMBL/GenBank/DDBJ databases">
        <title>Draft genome sequences of ten Microbacterium spp. with emphasis on heavy metal contaminated environments.</title>
        <authorList>
            <person name="Corretto E."/>
        </authorList>
    </citation>
    <scope>NUCLEOTIDE SEQUENCE [LARGE SCALE GENOMIC DNA]</scope>
    <source>
        <strain evidence="1 2">DSM 23848</strain>
    </source>
</reference>
<dbReference type="AlphaFoldDB" id="A0A0F0LAA5"/>
<name>A0A0F0LAA5_9MICO</name>
<proteinExistence type="predicted"/>
<accession>A0A0F0LAA5</accession>
<protein>
    <submittedName>
        <fullName evidence="1">Uncharacterized protein</fullName>
    </submittedName>
</protein>
<evidence type="ECO:0000313" key="2">
    <source>
        <dbReference type="Proteomes" id="UP000033448"/>
    </source>
</evidence>
<organism evidence="1 2">
    <name type="scientific">Microbacterium azadirachtae</name>
    <dbReference type="NCBI Taxonomy" id="582680"/>
    <lineage>
        <taxon>Bacteria</taxon>
        <taxon>Bacillati</taxon>
        <taxon>Actinomycetota</taxon>
        <taxon>Actinomycetes</taxon>
        <taxon>Micrococcales</taxon>
        <taxon>Microbacteriaceae</taxon>
        <taxon>Microbacterium</taxon>
    </lineage>
</organism>
<sequence>MASARPNVSRSRALEISSPALQPQEGFQFVVFAGSCGVPWPPWSVNPCACGSGNAAEPAGKIVCVRPRGVLIFSASTS</sequence>
<dbReference type="EMBL" id="JYIT01000045">
    <property type="protein sequence ID" value="KJL30132.1"/>
    <property type="molecule type" value="Genomic_DNA"/>
</dbReference>
<evidence type="ECO:0000313" key="1">
    <source>
        <dbReference type="EMBL" id="KJL30132.1"/>
    </source>
</evidence>